<reference evidence="7" key="1">
    <citation type="journal article" date="2014" name="Front. Microbiol.">
        <title>High frequency of phylogenetically diverse reductive dehalogenase-homologous genes in deep subseafloor sedimentary metagenomes.</title>
        <authorList>
            <person name="Kawai M."/>
            <person name="Futagami T."/>
            <person name="Toyoda A."/>
            <person name="Takaki Y."/>
            <person name="Nishi S."/>
            <person name="Hori S."/>
            <person name="Arai W."/>
            <person name="Tsubouchi T."/>
            <person name="Morono Y."/>
            <person name="Uchiyama I."/>
            <person name="Ito T."/>
            <person name="Fujiyama A."/>
            <person name="Inagaki F."/>
            <person name="Takami H."/>
        </authorList>
    </citation>
    <scope>NUCLEOTIDE SEQUENCE</scope>
    <source>
        <strain evidence="7">Expedition CK06-06</strain>
    </source>
</reference>
<proteinExistence type="inferred from homology"/>
<dbReference type="InterPro" id="IPR036637">
    <property type="entry name" value="Phosphohistidine_dom_sf"/>
</dbReference>
<dbReference type="Gene3D" id="3.50.30.10">
    <property type="entry name" value="Phosphohistidine domain"/>
    <property type="match status" value="1"/>
</dbReference>
<sequence>MEIKKGIAVSPGIAIGRSLAIDSEDYRIPRRSIPASQRRQEIKRVRDAFRDAAEEVTALEAAKSIEQSKIKDIFAVHLRFLHDRSLRKRITDLVYSESLTAEYAVSKILRDAARRLAQVKDAYISERATDIYDIERRLLKHLLGRKREDVDHLTEEVIIVAHELSPTQTACFDRKFIKGIAIDAGGRTSHTAIVARSLGIPAVVGLEDVTASLSGADT</sequence>
<dbReference type="SUPFAM" id="SSF52009">
    <property type="entry name" value="Phosphohistidine domain"/>
    <property type="match status" value="1"/>
</dbReference>
<feature type="domain" description="Phosphotransferase system enzyme I N-terminal" evidence="6">
    <location>
        <begin position="5"/>
        <end position="127"/>
    </location>
</feature>
<protein>
    <recommendedName>
        <fullName evidence="2">Phosphoenolpyruvate-protein phosphotransferase</fullName>
    </recommendedName>
    <alternativeName>
        <fullName evidence="4">Phosphotransferase system, enzyme I</fullName>
    </alternativeName>
</protein>
<evidence type="ECO:0000313" key="7">
    <source>
        <dbReference type="EMBL" id="GAG84240.1"/>
    </source>
</evidence>
<dbReference type="PROSITE" id="PS00370">
    <property type="entry name" value="PEP_ENZYMES_PHOS_SITE"/>
    <property type="match status" value="1"/>
</dbReference>
<dbReference type="Pfam" id="PF05524">
    <property type="entry name" value="PEP-utilisers_N"/>
    <property type="match status" value="1"/>
</dbReference>
<evidence type="ECO:0000256" key="4">
    <source>
        <dbReference type="ARBA" id="ARBA00033235"/>
    </source>
</evidence>
<dbReference type="Gene3D" id="1.10.274.10">
    <property type="entry name" value="PtsI, HPr-binding domain"/>
    <property type="match status" value="1"/>
</dbReference>
<evidence type="ECO:0000259" key="5">
    <source>
        <dbReference type="Pfam" id="PF00391"/>
    </source>
</evidence>
<gene>
    <name evidence="7" type="ORF">S01H4_29943</name>
</gene>
<evidence type="ECO:0000256" key="3">
    <source>
        <dbReference type="ARBA" id="ARBA00022679"/>
    </source>
</evidence>
<dbReference type="PANTHER" id="PTHR46244">
    <property type="entry name" value="PHOSPHOENOLPYRUVATE-PROTEIN PHOSPHOTRANSFERASE"/>
    <property type="match status" value="1"/>
</dbReference>
<dbReference type="InterPro" id="IPR036618">
    <property type="entry name" value="PtsI_HPr-bd_sf"/>
</dbReference>
<comment type="caution">
    <text evidence="7">The sequence shown here is derived from an EMBL/GenBank/DDBJ whole genome shotgun (WGS) entry which is preliminary data.</text>
</comment>
<dbReference type="InterPro" id="IPR050499">
    <property type="entry name" value="PEP-utilizing_PTS_enzyme"/>
</dbReference>
<dbReference type="InterPro" id="IPR008279">
    <property type="entry name" value="PEP-util_enz_mobile_dom"/>
</dbReference>
<dbReference type="PANTHER" id="PTHR46244:SF3">
    <property type="entry name" value="PHOSPHOENOLPYRUVATE-PROTEIN PHOSPHOTRANSFERASE"/>
    <property type="match status" value="1"/>
</dbReference>
<evidence type="ECO:0000259" key="6">
    <source>
        <dbReference type="Pfam" id="PF05524"/>
    </source>
</evidence>
<dbReference type="InterPro" id="IPR008731">
    <property type="entry name" value="PTS_EIN"/>
</dbReference>
<feature type="domain" description="PEP-utilising enzyme mobile" evidence="5">
    <location>
        <begin position="154"/>
        <end position="213"/>
    </location>
</feature>
<evidence type="ECO:0000256" key="2">
    <source>
        <dbReference type="ARBA" id="ARBA00016544"/>
    </source>
</evidence>
<dbReference type="GO" id="GO:0009401">
    <property type="term" value="P:phosphoenolpyruvate-dependent sugar phosphotransferase system"/>
    <property type="evidence" value="ECO:0007669"/>
    <property type="project" value="InterPro"/>
</dbReference>
<comment type="similarity">
    <text evidence="1">Belongs to the PEP-utilizing enzyme family.</text>
</comment>
<dbReference type="Pfam" id="PF00391">
    <property type="entry name" value="PEP-utilizers"/>
    <property type="match status" value="1"/>
</dbReference>
<dbReference type="AlphaFoldDB" id="X1ANC4"/>
<dbReference type="InterPro" id="IPR018274">
    <property type="entry name" value="PEP_util_AS"/>
</dbReference>
<dbReference type="EMBL" id="BART01015423">
    <property type="protein sequence ID" value="GAG84240.1"/>
    <property type="molecule type" value="Genomic_DNA"/>
</dbReference>
<organism evidence="7">
    <name type="scientific">marine sediment metagenome</name>
    <dbReference type="NCBI Taxonomy" id="412755"/>
    <lineage>
        <taxon>unclassified sequences</taxon>
        <taxon>metagenomes</taxon>
        <taxon>ecological metagenomes</taxon>
    </lineage>
</organism>
<dbReference type="SUPFAM" id="SSF47831">
    <property type="entry name" value="Enzyme I of the PEP:sugar phosphotransferase system HPr-binding (sub)domain"/>
    <property type="match status" value="1"/>
</dbReference>
<dbReference type="GO" id="GO:0016772">
    <property type="term" value="F:transferase activity, transferring phosphorus-containing groups"/>
    <property type="evidence" value="ECO:0007669"/>
    <property type="project" value="InterPro"/>
</dbReference>
<feature type="non-terminal residue" evidence="7">
    <location>
        <position position="218"/>
    </location>
</feature>
<name>X1ANC4_9ZZZZ</name>
<accession>X1ANC4</accession>
<evidence type="ECO:0000256" key="1">
    <source>
        <dbReference type="ARBA" id="ARBA00007837"/>
    </source>
</evidence>
<keyword evidence="3" id="KW-0808">Transferase</keyword>